<keyword evidence="3" id="KW-1185">Reference proteome</keyword>
<sequence length="323" mass="36963">MSAAKRLEAVWERQVCQTLPTLRLEHVLLQRLIYKHGNQHRRKPNLMALKELQLHMDALLRADLRAMGAQLQLACSTLDTIQDHDTRCKVVSLGCGVLTGFGETLRVVEERVRRAAVAISQQIAHTFFLPMHLAAFAALSRCLRLLAGMRKPIRPFTQALLSKRTPQPPAVTTQTQQHLQPSPLPAPDFRPLDDELASHRRESAASSGGEDFDGSRFLEDLFGGPIRDVRRDAERPQPKRTRREPTTPDYCAEAAPPPAKRARRYYRSGVRAPVRELRRVFWYRSVCRRPPHRWVMKRVESRLMWREAVKLIREGGEADRRGG</sequence>
<reference evidence="2 3" key="1">
    <citation type="submission" date="2014-11" db="EMBL/GenBank/DDBJ databases">
        <authorList>
            <person name="Zhu J."/>
            <person name="Qi W."/>
            <person name="Song R."/>
        </authorList>
    </citation>
    <scope>NUCLEOTIDE SEQUENCE [LARGE SCALE GENOMIC DNA]</scope>
</reference>
<feature type="region of interest" description="Disordered" evidence="1">
    <location>
        <begin position="228"/>
        <end position="257"/>
    </location>
</feature>
<dbReference type="InParanoid" id="A0A0G4EW84"/>
<name>A0A0G4EW84_VITBC</name>
<proteinExistence type="predicted"/>
<feature type="compositionally biased region" description="Basic and acidic residues" evidence="1">
    <location>
        <begin position="228"/>
        <end position="237"/>
    </location>
</feature>
<dbReference type="VEuPathDB" id="CryptoDB:Vbra_20956"/>
<evidence type="ECO:0000313" key="3">
    <source>
        <dbReference type="Proteomes" id="UP000041254"/>
    </source>
</evidence>
<gene>
    <name evidence="2" type="ORF">Vbra_20956</name>
</gene>
<accession>A0A0G4EW84</accession>
<evidence type="ECO:0000256" key="1">
    <source>
        <dbReference type="SAM" id="MobiDB-lite"/>
    </source>
</evidence>
<dbReference type="Proteomes" id="UP000041254">
    <property type="component" value="Unassembled WGS sequence"/>
</dbReference>
<evidence type="ECO:0008006" key="4">
    <source>
        <dbReference type="Google" id="ProtNLM"/>
    </source>
</evidence>
<dbReference type="AlphaFoldDB" id="A0A0G4EW84"/>
<evidence type="ECO:0000313" key="2">
    <source>
        <dbReference type="EMBL" id="CEM02718.1"/>
    </source>
</evidence>
<organism evidence="2 3">
    <name type="scientific">Vitrella brassicaformis (strain CCMP3155)</name>
    <dbReference type="NCBI Taxonomy" id="1169540"/>
    <lineage>
        <taxon>Eukaryota</taxon>
        <taxon>Sar</taxon>
        <taxon>Alveolata</taxon>
        <taxon>Colpodellida</taxon>
        <taxon>Vitrellaceae</taxon>
        <taxon>Vitrella</taxon>
    </lineage>
</organism>
<protein>
    <recommendedName>
        <fullName evidence="4">Nucleolus and neural progenitor protein-like N-terminal domain-containing protein</fullName>
    </recommendedName>
</protein>
<feature type="region of interest" description="Disordered" evidence="1">
    <location>
        <begin position="197"/>
        <end position="216"/>
    </location>
</feature>
<dbReference type="EMBL" id="CDMY01000334">
    <property type="protein sequence ID" value="CEM02718.1"/>
    <property type="molecule type" value="Genomic_DNA"/>
</dbReference>
<feature type="region of interest" description="Disordered" evidence="1">
    <location>
        <begin position="162"/>
        <end position="192"/>
    </location>
</feature>